<evidence type="ECO:0000256" key="2">
    <source>
        <dbReference type="ARBA" id="ARBA00022448"/>
    </source>
</evidence>
<dbReference type="Gene3D" id="1.25.10.10">
    <property type="entry name" value="Leucine-rich Repeat Variant"/>
    <property type="match status" value="1"/>
</dbReference>
<name>A0A2S5B6Y7_9BASI</name>
<dbReference type="GO" id="GO:0031267">
    <property type="term" value="F:small GTPase binding"/>
    <property type="evidence" value="ECO:0007669"/>
    <property type="project" value="InterPro"/>
</dbReference>
<comment type="caution">
    <text evidence="7">The sequence shown here is derived from an EMBL/GenBank/DDBJ whole genome shotgun (WGS) entry which is preliminary data.</text>
</comment>
<dbReference type="InterPro" id="IPR016024">
    <property type="entry name" value="ARM-type_fold"/>
</dbReference>
<feature type="region of interest" description="Disordered" evidence="5">
    <location>
        <begin position="941"/>
        <end position="970"/>
    </location>
</feature>
<dbReference type="InterPro" id="IPR001494">
    <property type="entry name" value="Importin-beta_N"/>
</dbReference>
<dbReference type="GO" id="GO:0005829">
    <property type="term" value="C:cytosol"/>
    <property type="evidence" value="ECO:0007669"/>
    <property type="project" value="TreeGrafter"/>
</dbReference>
<dbReference type="EMBL" id="PJQD01000048">
    <property type="protein sequence ID" value="POY72515.1"/>
    <property type="molecule type" value="Genomic_DNA"/>
</dbReference>
<dbReference type="InterPro" id="IPR056840">
    <property type="entry name" value="HEAT_IPO9_central"/>
</dbReference>
<dbReference type="PANTHER" id="PTHR10997">
    <property type="entry name" value="IMPORTIN-7, 8, 11"/>
    <property type="match status" value="1"/>
</dbReference>
<sequence>MDRNQLLQLLQATLDPNPNTRLQAELHLAQATRLAETALGLAQIATNQQVDVPWRQAASFALKKYVKEYWSPFFSTFKGPEATTVEVKEQVRRLLYGGLADPVRKIRLACANIVSLIAQPDWPEDWPTLMDQLLSLIRSPSIDAVEGGMRALSDFVSITLTEDQLLPVAQDMLPTLLAILGAPETYGPSTRARVVLIFRQCVMTLFTVKDEHPVAVKAAVGQILPVWLDAFQQLLSTDPAAEMQATGTCDCFAVRTAVFQALEVILNSFPSTLKATLPTYLSAASSHLAALSPVYESACLSNSSDYSLPSTSTGEEDSDVSSDLGTLVATVLDFVGQAARRKSVRMVLVEGRQPSAALVDFCNKAIDCARMTTDDEESWATDPNAFVADEDDEMMSAYNVRSAALDMTMAFTETLGETGFAALQSAFEQAVQKAEQRKAAGDEDWWKSCDSSLAVVGTVSEDLIEHVQECQEEGKKPRFGLEAVFEGVVMRSVNASDAPFLQGRAFVFASQFTEVLPVPLAKQYLGAAIQVLDSSEAGVPVKVSAVRAMTNFFRHLKESVDPQQAAAALAKLLPLLPQTSENTLVLVLDAIQSLLRVGGASLDAATCSSLIRTVLQTWFEKPEDPLLGSSVSDIFAALSASPSPVVQSALLDEALPALVSTMNEARSDPSSIRAAAAVDITSRIFSRFPTPLPARAFDCVAATLFELLKSTEDRDITQSGLDVVTTVIRKDVGQLLDWRSTSGESGLDVVLSIVARLLEPSESEAGGLFVGDLVIHLVRKAGSSISPVLPGLLQAFVTRLATAETAMFSQSLLLPFAYLLQHQSETVLSLLESLTVPGPTGQPPRPALEVLLSHWCDFANDFQGFWNQKVFSVAMAQLYSLASQRPSLQQVQVKGDLLLTAANSNRIMTRARARANPDQFPPIPFPAKALKLLLHDAQTATPAANGDKAAADDALSDDEDDEWADEGAEFTSGNEKDLDFLSDMLASGGFNKYMTGDDDDDDEEADEQDLQDDPIWQLDLHAHLKSFFHQAYEADQTGFRRLAEIYLTEEEKGVLTQLLQSA</sequence>
<dbReference type="SMART" id="SM00913">
    <property type="entry name" value="IBN_N"/>
    <property type="match status" value="1"/>
</dbReference>
<evidence type="ECO:0000256" key="5">
    <source>
        <dbReference type="SAM" id="MobiDB-lite"/>
    </source>
</evidence>
<accession>A0A2S5B6Y7</accession>
<protein>
    <recommendedName>
        <fullName evidence="6">Importin N-terminal domain-containing protein</fullName>
    </recommendedName>
</protein>
<dbReference type="Pfam" id="PF03810">
    <property type="entry name" value="IBN_N"/>
    <property type="match status" value="1"/>
</dbReference>
<dbReference type="SUPFAM" id="SSF48371">
    <property type="entry name" value="ARM repeat"/>
    <property type="match status" value="1"/>
</dbReference>
<dbReference type="Proteomes" id="UP000237144">
    <property type="component" value="Unassembled WGS sequence"/>
</dbReference>
<evidence type="ECO:0000313" key="8">
    <source>
        <dbReference type="Proteomes" id="UP000237144"/>
    </source>
</evidence>
<dbReference type="PANTHER" id="PTHR10997:SF9">
    <property type="entry name" value="IMPORTIN-9"/>
    <property type="match status" value="1"/>
</dbReference>
<keyword evidence="2" id="KW-0813">Transport</keyword>
<proteinExistence type="predicted"/>
<dbReference type="STRING" id="741276.A0A2S5B6Y7"/>
<keyword evidence="4" id="KW-0539">Nucleus</keyword>
<evidence type="ECO:0000313" key="7">
    <source>
        <dbReference type="EMBL" id="POY72515.1"/>
    </source>
</evidence>
<dbReference type="InterPro" id="IPR011989">
    <property type="entry name" value="ARM-like"/>
</dbReference>
<reference evidence="7 8" key="1">
    <citation type="journal article" date="2018" name="Front. Microbiol.">
        <title>Prospects for Fungal Bioremediation of Acidic Radioactive Waste Sites: Characterization and Genome Sequence of Rhodotorula taiwanensis MD1149.</title>
        <authorList>
            <person name="Tkavc R."/>
            <person name="Matrosova V.Y."/>
            <person name="Grichenko O.E."/>
            <person name="Gostincar C."/>
            <person name="Volpe R.P."/>
            <person name="Klimenkova P."/>
            <person name="Gaidamakova E.K."/>
            <person name="Zhou C.E."/>
            <person name="Stewart B.J."/>
            <person name="Lyman M.G."/>
            <person name="Malfatti S.A."/>
            <person name="Rubinfeld B."/>
            <person name="Courtot M."/>
            <person name="Singh J."/>
            <person name="Dalgard C.L."/>
            <person name="Hamilton T."/>
            <person name="Frey K.G."/>
            <person name="Gunde-Cimerman N."/>
            <person name="Dugan L."/>
            <person name="Daly M.J."/>
        </authorList>
    </citation>
    <scope>NUCLEOTIDE SEQUENCE [LARGE SCALE GENOMIC DNA]</scope>
    <source>
        <strain evidence="7 8">MD1149</strain>
    </source>
</reference>
<comment type="subcellular location">
    <subcellularLocation>
        <location evidence="1">Nucleus</location>
    </subcellularLocation>
</comment>
<dbReference type="GO" id="GO:0005635">
    <property type="term" value="C:nuclear envelope"/>
    <property type="evidence" value="ECO:0007669"/>
    <property type="project" value="TreeGrafter"/>
</dbReference>
<dbReference type="PROSITE" id="PS50166">
    <property type="entry name" value="IMPORTIN_B_NT"/>
    <property type="match status" value="1"/>
</dbReference>
<feature type="domain" description="Importin N-terminal" evidence="6">
    <location>
        <begin position="24"/>
        <end position="101"/>
    </location>
</feature>
<evidence type="ECO:0000259" key="6">
    <source>
        <dbReference type="PROSITE" id="PS50166"/>
    </source>
</evidence>
<evidence type="ECO:0000256" key="1">
    <source>
        <dbReference type="ARBA" id="ARBA00004123"/>
    </source>
</evidence>
<dbReference type="Pfam" id="PF25018">
    <property type="entry name" value="HEAT_IPO9_c"/>
    <property type="match status" value="1"/>
</dbReference>
<dbReference type="AlphaFoldDB" id="A0A2S5B6Y7"/>
<keyword evidence="3" id="KW-0653">Protein transport</keyword>
<dbReference type="GO" id="GO:0006606">
    <property type="term" value="P:protein import into nucleus"/>
    <property type="evidence" value="ECO:0007669"/>
    <property type="project" value="TreeGrafter"/>
</dbReference>
<keyword evidence="8" id="KW-1185">Reference proteome</keyword>
<dbReference type="OrthoDB" id="431626at2759"/>
<organism evidence="7 8">
    <name type="scientific">Rhodotorula taiwanensis</name>
    <dbReference type="NCBI Taxonomy" id="741276"/>
    <lineage>
        <taxon>Eukaryota</taxon>
        <taxon>Fungi</taxon>
        <taxon>Dikarya</taxon>
        <taxon>Basidiomycota</taxon>
        <taxon>Pucciniomycotina</taxon>
        <taxon>Microbotryomycetes</taxon>
        <taxon>Sporidiobolales</taxon>
        <taxon>Sporidiobolaceae</taxon>
        <taxon>Rhodotorula</taxon>
    </lineage>
</organism>
<evidence type="ECO:0000256" key="4">
    <source>
        <dbReference type="ARBA" id="ARBA00023242"/>
    </source>
</evidence>
<feature type="compositionally biased region" description="Acidic residues" evidence="5">
    <location>
        <begin position="954"/>
        <end position="968"/>
    </location>
</feature>
<evidence type="ECO:0000256" key="3">
    <source>
        <dbReference type="ARBA" id="ARBA00022927"/>
    </source>
</evidence>
<gene>
    <name evidence="7" type="ORF">BMF94_4341</name>
</gene>